<reference evidence="1 2" key="1">
    <citation type="journal article" date="2019" name="Sci. Rep.">
        <title>Orb-weaving spider Araneus ventricosus genome elucidates the spidroin gene catalogue.</title>
        <authorList>
            <person name="Kono N."/>
            <person name="Nakamura H."/>
            <person name="Ohtoshi R."/>
            <person name="Moran D.A.P."/>
            <person name="Shinohara A."/>
            <person name="Yoshida Y."/>
            <person name="Fujiwara M."/>
            <person name="Mori M."/>
            <person name="Tomita M."/>
            <person name="Arakawa K."/>
        </authorList>
    </citation>
    <scope>NUCLEOTIDE SEQUENCE [LARGE SCALE GENOMIC DNA]</scope>
</reference>
<dbReference type="Proteomes" id="UP000499080">
    <property type="component" value="Unassembled WGS sequence"/>
</dbReference>
<name>A0A4Y2ABY8_ARAVE</name>
<evidence type="ECO:0008006" key="3">
    <source>
        <dbReference type="Google" id="ProtNLM"/>
    </source>
</evidence>
<keyword evidence="2" id="KW-1185">Reference proteome</keyword>
<evidence type="ECO:0000313" key="1">
    <source>
        <dbReference type="EMBL" id="GBL77117.1"/>
    </source>
</evidence>
<dbReference type="AlphaFoldDB" id="A0A4Y2ABY8"/>
<dbReference type="PANTHER" id="PTHR45749:SF21">
    <property type="entry name" value="DUF4371 DOMAIN-CONTAINING PROTEIN"/>
    <property type="match status" value="1"/>
</dbReference>
<dbReference type="PANTHER" id="PTHR45749">
    <property type="match status" value="1"/>
</dbReference>
<proteinExistence type="predicted"/>
<accession>A0A4Y2ABY8</accession>
<evidence type="ECO:0000313" key="2">
    <source>
        <dbReference type="Proteomes" id="UP000499080"/>
    </source>
</evidence>
<comment type="caution">
    <text evidence="1">The sequence shown here is derived from an EMBL/GenBank/DDBJ whole genome shotgun (WGS) entry which is preliminary data.</text>
</comment>
<gene>
    <name evidence="1" type="ORF">AVEN_12757_1</name>
</gene>
<sequence length="154" mass="17581">MQNILVSSLDSTSDISHIDQMCEIIRYVHIENKKVEIKEPFLGLFQLTGKKAVDITEDILKVIERDGLDITMCRGQKCDSASILARVHSGVQARICHLNTKALFGSCTNHYLNLCGVNTFETVPLCVILFWDLRKFVRVFLMFYAQMDYPSDKC</sequence>
<protein>
    <recommendedName>
        <fullName evidence="3">DUF4371 domain-containing protein</fullName>
    </recommendedName>
</protein>
<dbReference type="EMBL" id="BGPR01000011">
    <property type="protein sequence ID" value="GBL77117.1"/>
    <property type="molecule type" value="Genomic_DNA"/>
</dbReference>
<dbReference type="OrthoDB" id="6437147at2759"/>
<organism evidence="1 2">
    <name type="scientific">Araneus ventricosus</name>
    <name type="common">Orbweaver spider</name>
    <name type="synonym">Epeira ventricosa</name>
    <dbReference type="NCBI Taxonomy" id="182803"/>
    <lineage>
        <taxon>Eukaryota</taxon>
        <taxon>Metazoa</taxon>
        <taxon>Ecdysozoa</taxon>
        <taxon>Arthropoda</taxon>
        <taxon>Chelicerata</taxon>
        <taxon>Arachnida</taxon>
        <taxon>Araneae</taxon>
        <taxon>Araneomorphae</taxon>
        <taxon>Entelegynae</taxon>
        <taxon>Araneoidea</taxon>
        <taxon>Araneidae</taxon>
        <taxon>Araneus</taxon>
    </lineage>
</organism>